<keyword evidence="2" id="KW-0472">Membrane</keyword>
<name>A0A5D2R6G9_GOSTO</name>
<evidence type="ECO:0000313" key="5">
    <source>
        <dbReference type="Proteomes" id="UP000322667"/>
    </source>
</evidence>
<sequence length="224" mass="25744">MNKKLTNIQRCEAWAIGKIISEEKVNKEAMYHVIEPLWFIKEEVSFVALNDGVILVKFGNIDDRMRILNLIPWLFNQCLFALFPFIKGQELDGYVFNITPFWIRTYNIPFEQMDRHVAIDVGKVIGESEGTEKVHAIKYERPPTFFQLGGSTQNRANWRNGIETLEKKINSSEENNDNKTGNGVENDFTSIKGKEKSRGGEEELKSGSFMEKHQQNQHVTDGAD</sequence>
<feature type="compositionally biased region" description="Polar residues" evidence="1">
    <location>
        <begin position="178"/>
        <end position="189"/>
    </location>
</feature>
<keyword evidence="5" id="KW-1185">Reference proteome</keyword>
<dbReference type="AlphaFoldDB" id="A0A5D2R6G9"/>
<dbReference type="Pfam" id="PF14111">
    <property type="entry name" value="DUF4283"/>
    <property type="match status" value="1"/>
</dbReference>
<organism evidence="4 5">
    <name type="scientific">Gossypium tomentosum</name>
    <name type="common">Hawaiian cotton</name>
    <name type="synonym">Gossypium sandvicense</name>
    <dbReference type="NCBI Taxonomy" id="34277"/>
    <lineage>
        <taxon>Eukaryota</taxon>
        <taxon>Viridiplantae</taxon>
        <taxon>Streptophyta</taxon>
        <taxon>Embryophyta</taxon>
        <taxon>Tracheophyta</taxon>
        <taxon>Spermatophyta</taxon>
        <taxon>Magnoliopsida</taxon>
        <taxon>eudicotyledons</taxon>
        <taxon>Gunneridae</taxon>
        <taxon>Pentapetalae</taxon>
        <taxon>rosids</taxon>
        <taxon>malvids</taxon>
        <taxon>Malvales</taxon>
        <taxon>Malvaceae</taxon>
        <taxon>Malvoideae</taxon>
        <taxon>Gossypium</taxon>
    </lineage>
</organism>
<dbReference type="EMBL" id="CM017612">
    <property type="protein sequence ID" value="TYI35963.1"/>
    <property type="molecule type" value="Genomic_DNA"/>
</dbReference>
<reference evidence="4 5" key="1">
    <citation type="submission" date="2019-07" db="EMBL/GenBank/DDBJ databases">
        <title>WGS assembly of Gossypium tomentosum.</title>
        <authorList>
            <person name="Chen Z.J."/>
            <person name="Sreedasyam A."/>
            <person name="Ando A."/>
            <person name="Song Q."/>
            <person name="De L."/>
            <person name="Hulse-Kemp A."/>
            <person name="Ding M."/>
            <person name="Ye W."/>
            <person name="Kirkbride R."/>
            <person name="Jenkins J."/>
            <person name="Plott C."/>
            <person name="Lovell J."/>
            <person name="Lin Y.-M."/>
            <person name="Vaughn R."/>
            <person name="Liu B."/>
            <person name="Li W."/>
            <person name="Simpson S."/>
            <person name="Scheffler B."/>
            <person name="Saski C."/>
            <person name="Grover C."/>
            <person name="Hu G."/>
            <person name="Conover J."/>
            <person name="Carlson J."/>
            <person name="Shu S."/>
            <person name="Boston L."/>
            <person name="Williams M."/>
            <person name="Peterson D."/>
            <person name="Mcgee K."/>
            <person name="Jones D."/>
            <person name="Wendel J."/>
            <person name="Stelly D."/>
            <person name="Grimwood J."/>
            <person name="Schmutz J."/>
        </authorList>
    </citation>
    <scope>NUCLEOTIDE SEQUENCE [LARGE SCALE GENOMIC DNA]</scope>
    <source>
        <strain evidence="4">7179.01</strain>
    </source>
</reference>
<feature type="region of interest" description="Disordered" evidence="1">
    <location>
        <begin position="169"/>
        <end position="224"/>
    </location>
</feature>
<evidence type="ECO:0000256" key="2">
    <source>
        <dbReference type="SAM" id="Phobius"/>
    </source>
</evidence>
<evidence type="ECO:0000259" key="3">
    <source>
        <dbReference type="Pfam" id="PF14111"/>
    </source>
</evidence>
<dbReference type="Proteomes" id="UP000322667">
    <property type="component" value="Chromosome A03"/>
</dbReference>
<proteinExistence type="predicted"/>
<protein>
    <recommendedName>
        <fullName evidence="3">DUF4283 domain-containing protein</fullName>
    </recommendedName>
</protein>
<feature type="domain" description="DUF4283" evidence="3">
    <location>
        <begin position="9"/>
        <end position="82"/>
    </location>
</feature>
<keyword evidence="2" id="KW-0812">Transmembrane</keyword>
<gene>
    <name evidence="4" type="ORF">ES332_A03G110900v1</name>
</gene>
<dbReference type="InterPro" id="IPR025558">
    <property type="entry name" value="DUF4283"/>
</dbReference>
<evidence type="ECO:0000313" key="4">
    <source>
        <dbReference type="EMBL" id="TYI35963.1"/>
    </source>
</evidence>
<feature type="transmembrane region" description="Helical" evidence="2">
    <location>
        <begin position="67"/>
        <end position="86"/>
    </location>
</feature>
<feature type="compositionally biased region" description="Basic and acidic residues" evidence="1">
    <location>
        <begin position="192"/>
        <end position="214"/>
    </location>
</feature>
<keyword evidence="2" id="KW-1133">Transmembrane helix</keyword>
<evidence type="ECO:0000256" key="1">
    <source>
        <dbReference type="SAM" id="MobiDB-lite"/>
    </source>
</evidence>
<accession>A0A5D2R6G9</accession>